<dbReference type="InterPro" id="IPR029063">
    <property type="entry name" value="SAM-dependent_MTases_sf"/>
</dbReference>
<dbReference type="InterPro" id="IPR050723">
    <property type="entry name" value="CFA/CMAS"/>
</dbReference>
<evidence type="ECO:0000256" key="3">
    <source>
        <dbReference type="ARBA" id="ARBA00022679"/>
    </source>
</evidence>
<dbReference type="GO" id="GO:0008610">
    <property type="term" value="P:lipid biosynthetic process"/>
    <property type="evidence" value="ECO:0007669"/>
    <property type="project" value="InterPro"/>
</dbReference>
<evidence type="ECO:0000256" key="5">
    <source>
        <dbReference type="ARBA" id="ARBA00023098"/>
    </source>
</evidence>
<keyword evidence="4" id="KW-0949">S-adenosyl-L-methionine</keyword>
<dbReference type="Gene3D" id="3.40.50.150">
    <property type="entry name" value="Vaccinia Virus protein VP39"/>
    <property type="match status" value="1"/>
</dbReference>
<accession>A0A5P9NLG6</accession>
<feature type="active site" evidence="6">
    <location>
        <position position="391"/>
    </location>
</feature>
<proteinExistence type="inferred from homology"/>
<evidence type="ECO:0000256" key="2">
    <source>
        <dbReference type="ARBA" id="ARBA00022603"/>
    </source>
</evidence>
<dbReference type="OrthoDB" id="9782855at2"/>
<reference evidence="7 8" key="1">
    <citation type="submission" date="2019-02" db="EMBL/GenBank/DDBJ databases">
        <authorList>
            <person name="Li S.-H."/>
        </authorList>
    </citation>
    <scope>NUCLEOTIDE SEQUENCE [LARGE SCALE GENOMIC DNA]</scope>
    <source>
        <strain evidence="7 8">IMCC14385</strain>
    </source>
</reference>
<dbReference type="AlphaFoldDB" id="A0A5P9NLG6"/>
<dbReference type="PANTHER" id="PTHR43667:SF2">
    <property type="entry name" value="FATTY ACID C-METHYL TRANSFERASE"/>
    <property type="match status" value="1"/>
</dbReference>
<keyword evidence="2 7" id="KW-0489">Methyltransferase</keyword>
<dbReference type="Pfam" id="PF02353">
    <property type="entry name" value="CMAS"/>
    <property type="match status" value="1"/>
</dbReference>
<dbReference type="Proteomes" id="UP000326287">
    <property type="component" value="Chromosome"/>
</dbReference>
<comment type="similarity">
    <text evidence="1">Belongs to the CFA/CMAS family.</text>
</comment>
<evidence type="ECO:0000313" key="7">
    <source>
        <dbReference type="EMBL" id="QFU76346.1"/>
    </source>
</evidence>
<dbReference type="SUPFAM" id="SSF53335">
    <property type="entry name" value="S-adenosyl-L-methionine-dependent methyltransferases"/>
    <property type="match status" value="1"/>
</dbReference>
<dbReference type="EMBL" id="CP036422">
    <property type="protein sequence ID" value="QFU76346.1"/>
    <property type="molecule type" value="Genomic_DNA"/>
</dbReference>
<sequence length="416" mass="46711">MSNPSVRLVRLPTLREHWRGGGFSRRIVMRMLSRVSTGSLTIVEGTSRQEFGPGGQPEAVVHIHSDEAYASLLRSGIVGSGEAYMQGLWTTPDLVAVIRLFSANLQAMQAINTSASWSKKVLLKLMHLGNANSKSGSARNISAHYDLGNDFFSLFLDPTMMYSSGVYPAADSTLEEASVHKLDLLCKQLELTADDHLLEIGTGWGGMAIHAATHYGCRVTTTTISREQHEYAQARVKELGLEDRVEVLCKDYRELEGTYDKLVSIEMVEAVGHQFYSEYFSRCSHLLKPGGLFAMQAITVQDQRYRQARDSVDFIKRYIFPGGALPSVEVIAKHLAKDTDLQIINLRDITLDYARTLADWRERFTAAREEVTAQGFDQTFERMWEFYLCYCEGGFRERIISTVQVTMAKPGYRFGA</sequence>
<evidence type="ECO:0000256" key="6">
    <source>
        <dbReference type="PIRSR" id="PIRSR003085-1"/>
    </source>
</evidence>
<evidence type="ECO:0000256" key="4">
    <source>
        <dbReference type="ARBA" id="ARBA00022691"/>
    </source>
</evidence>
<dbReference type="PIRSF" id="PIRSF003085">
    <property type="entry name" value="CMAS"/>
    <property type="match status" value="1"/>
</dbReference>
<gene>
    <name evidence="7" type="ORF">EY643_12115</name>
</gene>
<organism evidence="7 8">
    <name type="scientific">Halioglobus maricola</name>
    <dbReference type="NCBI Taxonomy" id="2601894"/>
    <lineage>
        <taxon>Bacteria</taxon>
        <taxon>Pseudomonadati</taxon>
        <taxon>Pseudomonadota</taxon>
        <taxon>Gammaproteobacteria</taxon>
        <taxon>Cellvibrionales</taxon>
        <taxon>Halieaceae</taxon>
        <taxon>Halioglobus</taxon>
    </lineage>
</organism>
<dbReference type="CDD" id="cd02440">
    <property type="entry name" value="AdoMet_MTases"/>
    <property type="match status" value="1"/>
</dbReference>
<dbReference type="GO" id="GO:0008168">
    <property type="term" value="F:methyltransferase activity"/>
    <property type="evidence" value="ECO:0007669"/>
    <property type="project" value="UniProtKB-KW"/>
</dbReference>
<keyword evidence="8" id="KW-1185">Reference proteome</keyword>
<dbReference type="RefSeq" id="WP_153239490.1">
    <property type="nucleotide sequence ID" value="NZ_CP036422.1"/>
</dbReference>
<keyword evidence="5" id="KW-0443">Lipid metabolism</keyword>
<name>A0A5P9NLG6_9GAMM</name>
<dbReference type="InterPro" id="IPR003333">
    <property type="entry name" value="CMAS"/>
</dbReference>
<keyword evidence="3 7" id="KW-0808">Transferase</keyword>
<protein>
    <submittedName>
        <fullName evidence="7">Class I SAM-dependent methyltransferase</fullName>
    </submittedName>
</protein>
<evidence type="ECO:0000256" key="1">
    <source>
        <dbReference type="ARBA" id="ARBA00010815"/>
    </source>
</evidence>
<dbReference type="PANTHER" id="PTHR43667">
    <property type="entry name" value="CYCLOPROPANE-FATTY-ACYL-PHOSPHOLIPID SYNTHASE"/>
    <property type="match status" value="1"/>
</dbReference>
<evidence type="ECO:0000313" key="8">
    <source>
        <dbReference type="Proteomes" id="UP000326287"/>
    </source>
</evidence>
<dbReference type="KEGG" id="halc:EY643_12115"/>
<dbReference type="GO" id="GO:0032259">
    <property type="term" value="P:methylation"/>
    <property type="evidence" value="ECO:0007669"/>
    <property type="project" value="UniProtKB-KW"/>
</dbReference>